<keyword evidence="2" id="KW-0500">Molybdenum</keyword>
<keyword evidence="3" id="KW-0560">Oxidoreductase</keyword>
<proteinExistence type="predicted"/>
<name>E6PJX6_9ZZZZ</name>
<dbReference type="GO" id="GO:0009055">
    <property type="term" value="F:electron transfer activity"/>
    <property type="evidence" value="ECO:0007669"/>
    <property type="project" value="TreeGrafter"/>
</dbReference>
<dbReference type="EMBL" id="CABM01000002">
    <property type="protein sequence ID" value="CBH95204.1"/>
    <property type="molecule type" value="Genomic_DNA"/>
</dbReference>
<dbReference type="Gene3D" id="3.40.50.740">
    <property type="match status" value="1"/>
</dbReference>
<evidence type="ECO:0000256" key="3">
    <source>
        <dbReference type="ARBA" id="ARBA00023002"/>
    </source>
</evidence>
<dbReference type="AlphaFoldDB" id="E6PJX6"/>
<evidence type="ECO:0000256" key="1">
    <source>
        <dbReference type="ARBA" id="ARBA00001942"/>
    </source>
</evidence>
<sequence length="205" mass="23261">MHRAIDPLFEARSDYDIFTALADRLGFKQTFTEGRSEMDWLQHFYETAAKSSHAQGFEMPDFKSFWEKGYVEFPEGPADHVMYGDFRKDPDSNPLGTPSGKIEIYSQQIASYRYDDCPPHPAWLEPAESGSAAPKRLNTRFISTRRTQEIGFTRSSTTRGFVHGMRSMSASRCGSTPATLKQERSQMAMSSASTTIAGRFWRVRS</sequence>
<gene>
    <name evidence="4" type="ORF">CARN2_0591</name>
</gene>
<dbReference type="GO" id="GO:0030288">
    <property type="term" value="C:outer membrane-bounded periplasmic space"/>
    <property type="evidence" value="ECO:0007669"/>
    <property type="project" value="TreeGrafter"/>
</dbReference>
<organism evidence="4">
    <name type="scientific">mine drainage metagenome</name>
    <dbReference type="NCBI Taxonomy" id="410659"/>
    <lineage>
        <taxon>unclassified sequences</taxon>
        <taxon>metagenomes</taxon>
        <taxon>ecological metagenomes</taxon>
    </lineage>
</organism>
<dbReference type="GO" id="GO:0016491">
    <property type="term" value="F:oxidoreductase activity"/>
    <property type="evidence" value="ECO:0007669"/>
    <property type="project" value="UniProtKB-KW"/>
</dbReference>
<dbReference type="GO" id="GO:0030151">
    <property type="term" value="F:molybdenum ion binding"/>
    <property type="evidence" value="ECO:0007669"/>
    <property type="project" value="TreeGrafter"/>
</dbReference>
<protein>
    <recommendedName>
        <fullName evidence="5">Trimethylamine-N-oxide reductase</fullName>
    </recommendedName>
</protein>
<evidence type="ECO:0000313" key="4">
    <source>
        <dbReference type="EMBL" id="CBH95204.1"/>
    </source>
</evidence>
<evidence type="ECO:0008006" key="5">
    <source>
        <dbReference type="Google" id="ProtNLM"/>
    </source>
</evidence>
<dbReference type="PANTHER" id="PTHR43742:SF10">
    <property type="entry name" value="TRIMETHYLAMINE-N-OXIDE REDUCTASE 2"/>
    <property type="match status" value="1"/>
</dbReference>
<dbReference type="PANTHER" id="PTHR43742">
    <property type="entry name" value="TRIMETHYLAMINE-N-OXIDE REDUCTASE"/>
    <property type="match status" value="1"/>
</dbReference>
<dbReference type="SUPFAM" id="SSF53706">
    <property type="entry name" value="Formate dehydrogenase/DMSO reductase, domains 1-3"/>
    <property type="match status" value="1"/>
</dbReference>
<dbReference type="InterPro" id="IPR050612">
    <property type="entry name" value="Prok_Mopterin_Oxidored"/>
</dbReference>
<dbReference type="GO" id="GO:0009061">
    <property type="term" value="P:anaerobic respiration"/>
    <property type="evidence" value="ECO:0007669"/>
    <property type="project" value="TreeGrafter"/>
</dbReference>
<evidence type="ECO:0000256" key="2">
    <source>
        <dbReference type="ARBA" id="ARBA00022505"/>
    </source>
</evidence>
<accession>E6PJX6</accession>
<reference evidence="4" key="1">
    <citation type="submission" date="2009-10" db="EMBL/GenBank/DDBJ databases">
        <title>Diversity of trophic interactions inside an arsenic-rich microbial ecosystem.</title>
        <authorList>
            <person name="Bertin P.N."/>
            <person name="Heinrich-Salmeron A."/>
            <person name="Pelletier E."/>
            <person name="Goulhen-Chollet F."/>
            <person name="Arsene-Ploetze F."/>
            <person name="Gallien S."/>
            <person name="Calteau A."/>
            <person name="Vallenet D."/>
            <person name="Casiot C."/>
            <person name="Chane-Woon-Ming B."/>
            <person name="Giloteaux L."/>
            <person name="Barakat M."/>
            <person name="Bonnefoy V."/>
            <person name="Bruneel O."/>
            <person name="Chandler M."/>
            <person name="Cleiss J."/>
            <person name="Duran R."/>
            <person name="Elbaz-Poulichet F."/>
            <person name="Fonknechten N."/>
            <person name="Lauga B."/>
            <person name="Mornico D."/>
            <person name="Ortet P."/>
            <person name="Schaeffer C."/>
            <person name="Siguier P."/>
            <person name="Alexander Thil Smith A."/>
            <person name="Van Dorsselaer A."/>
            <person name="Weissenbach J."/>
            <person name="Medigue C."/>
            <person name="Le Paslier D."/>
        </authorList>
    </citation>
    <scope>NUCLEOTIDE SEQUENCE</scope>
</reference>
<comment type="caution">
    <text evidence="4">The sequence shown here is derived from an EMBL/GenBank/DDBJ whole genome shotgun (WGS) entry which is preliminary data.</text>
</comment>
<comment type="cofactor">
    <cofactor evidence="1">
        <name>Mo-bis(molybdopterin guanine dinucleotide)</name>
        <dbReference type="ChEBI" id="CHEBI:60539"/>
    </cofactor>
</comment>